<dbReference type="EC" id="2.7.4.9" evidence="8"/>
<dbReference type="CDD" id="cd01672">
    <property type="entry name" value="TMPK"/>
    <property type="match status" value="1"/>
</dbReference>
<dbReference type="PANTHER" id="PTHR10344:SF4">
    <property type="entry name" value="UMP-CMP KINASE 2, MITOCHONDRIAL"/>
    <property type="match status" value="1"/>
</dbReference>
<gene>
    <name evidence="8" type="primary">tmk</name>
    <name evidence="10" type="ORF">DC28_00145</name>
</gene>
<comment type="similarity">
    <text evidence="1 8">Belongs to the thymidylate kinase family.</text>
</comment>
<evidence type="ECO:0000256" key="8">
    <source>
        <dbReference type="HAMAP-Rule" id="MF_00165"/>
    </source>
</evidence>
<dbReference type="GO" id="GO:0005524">
    <property type="term" value="F:ATP binding"/>
    <property type="evidence" value="ECO:0007669"/>
    <property type="project" value="UniProtKB-UniRule"/>
</dbReference>
<evidence type="ECO:0000256" key="7">
    <source>
        <dbReference type="ARBA" id="ARBA00048743"/>
    </source>
</evidence>
<comment type="caution">
    <text evidence="10">The sequence shown here is derived from an EMBL/GenBank/DDBJ whole genome shotgun (WGS) entry which is preliminary data.</text>
</comment>
<evidence type="ECO:0000256" key="4">
    <source>
        <dbReference type="ARBA" id="ARBA00022741"/>
    </source>
</evidence>
<sequence length="210" mass="24156">MLSNREILQRFVVIEGIDGAGTTTQLNLLGTRFTQHGCAHVATAEPTDSPIGQLIRRYLGGDLHCHPGTLARLFAADRFNHLFDPENGIKRHLDDGAWVLNDRYIFSSLAYQGTLWDYERVHELNREFPLPEYLFFINTPSEIGSKRRNSRSHKEIYEQDSIQSEVYDGYLRILEEYKNTGMHIHVIDGALSENEIHEILWQVLKTSDTV</sequence>
<keyword evidence="5 8" id="KW-0418">Kinase</keyword>
<dbReference type="EMBL" id="JNUP01000003">
    <property type="protein sequence ID" value="KGE73689.1"/>
    <property type="molecule type" value="Genomic_DNA"/>
</dbReference>
<dbReference type="GO" id="GO:0004798">
    <property type="term" value="F:dTMP kinase activity"/>
    <property type="evidence" value="ECO:0007669"/>
    <property type="project" value="UniProtKB-UniRule"/>
</dbReference>
<dbReference type="eggNOG" id="COG0125">
    <property type="taxonomic scope" value="Bacteria"/>
</dbReference>
<name>A0A098R115_9SPIO</name>
<dbReference type="Proteomes" id="UP000029692">
    <property type="component" value="Unassembled WGS sequence"/>
</dbReference>
<dbReference type="InterPro" id="IPR027417">
    <property type="entry name" value="P-loop_NTPase"/>
</dbReference>
<protein>
    <recommendedName>
        <fullName evidence="8">Thymidylate kinase</fullName>
        <ecNumber evidence="8">2.7.4.9</ecNumber>
    </recommendedName>
    <alternativeName>
        <fullName evidence="8">dTMP kinase</fullName>
    </alternativeName>
</protein>
<evidence type="ECO:0000256" key="6">
    <source>
        <dbReference type="ARBA" id="ARBA00022840"/>
    </source>
</evidence>
<dbReference type="RefSeq" id="WP_037544591.1">
    <property type="nucleotide sequence ID" value="NZ_JNUP01000003.1"/>
</dbReference>
<evidence type="ECO:0000256" key="2">
    <source>
        <dbReference type="ARBA" id="ARBA00022679"/>
    </source>
</evidence>
<evidence type="ECO:0000256" key="5">
    <source>
        <dbReference type="ARBA" id="ARBA00022777"/>
    </source>
</evidence>
<dbReference type="InterPro" id="IPR018094">
    <property type="entry name" value="Thymidylate_kinase"/>
</dbReference>
<keyword evidence="11" id="KW-1185">Reference proteome</keyword>
<dbReference type="STRING" id="1480694.DC28_00145"/>
<evidence type="ECO:0000259" key="9">
    <source>
        <dbReference type="Pfam" id="PF02223"/>
    </source>
</evidence>
<evidence type="ECO:0000256" key="3">
    <source>
        <dbReference type="ARBA" id="ARBA00022727"/>
    </source>
</evidence>
<dbReference type="GO" id="GO:0006227">
    <property type="term" value="P:dUDP biosynthetic process"/>
    <property type="evidence" value="ECO:0007669"/>
    <property type="project" value="TreeGrafter"/>
</dbReference>
<proteinExistence type="inferred from homology"/>
<keyword evidence="6 8" id="KW-0067">ATP-binding</keyword>
<evidence type="ECO:0000313" key="10">
    <source>
        <dbReference type="EMBL" id="KGE73689.1"/>
    </source>
</evidence>
<comment type="function">
    <text evidence="8">Phosphorylation of dTMP to form dTDP in both de novo and salvage pathways of dTTP synthesis.</text>
</comment>
<dbReference type="SUPFAM" id="SSF52540">
    <property type="entry name" value="P-loop containing nucleoside triphosphate hydrolases"/>
    <property type="match status" value="1"/>
</dbReference>
<organism evidence="10 11">
    <name type="scientific">Spirochaeta lutea</name>
    <dbReference type="NCBI Taxonomy" id="1480694"/>
    <lineage>
        <taxon>Bacteria</taxon>
        <taxon>Pseudomonadati</taxon>
        <taxon>Spirochaetota</taxon>
        <taxon>Spirochaetia</taxon>
        <taxon>Spirochaetales</taxon>
        <taxon>Spirochaetaceae</taxon>
        <taxon>Spirochaeta</taxon>
    </lineage>
</organism>
<dbReference type="GO" id="GO:0006233">
    <property type="term" value="P:dTDP biosynthetic process"/>
    <property type="evidence" value="ECO:0007669"/>
    <property type="project" value="InterPro"/>
</dbReference>
<dbReference type="GO" id="GO:0006235">
    <property type="term" value="P:dTTP biosynthetic process"/>
    <property type="evidence" value="ECO:0007669"/>
    <property type="project" value="UniProtKB-UniRule"/>
</dbReference>
<feature type="domain" description="Thymidylate kinase-like" evidence="9">
    <location>
        <begin position="14"/>
        <end position="198"/>
    </location>
</feature>
<dbReference type="NCBIfam" id="TIGR00041">
    <property type="entry name" value="DTMP_kinase"/>
    <property type="match status" value="1"/>
</dbReference>
<dbReference type="Gene3D" id="3.40.50.300">
    <property type="entry name" value="P-loop containing nucleotide triphosphate hydrolases"/>
    <property type="match status" value="1"/>
</dbReference>
<comment type="caution">
    <text evidence="8">Lacks conserved residue(s) required for the propagation of feature annotation.</text>
</comment>
<dbReference type="AlphaFoldDB" id="A0A098R115"/>
<dbReference type="InterPro" id="IPR039430">
    <property type="entry name" value="Thymidylate_kin-like_dom"/>
</dbReference>
<dbReference type="HAMAP" id="MF_00165">
    <property type="entry name" value="Thymidylate_kinase"/>
    <property type="match status" value="1"/>
</dbReference>
<comment type="catalytic activity">
    <reaction evidence="7 8">
        <text>dTMP + ATP = dTDP + ADP</text>
        <dbReference type="Rhea" id="RHEA:13517"/>
        <dbReference type="ChEBI" id="CHEBI:30616"/>
        <dbReference type="ChEBI" id="CHEBI:58369"/>
        <dbReference type="ChEBI" id="CHEBI:63528"/>
        <dbReference type="ChEBI" id="CHEBI:456216"/>
        <dbReference type="EC" id="2.7.4.9"/>
    </reaction>
</comment>
<keyword evidence="4 8" id="KW-0547">Nucleotide-binding</keyword>
<keyword evidence="3 8" id="KW-0545">Nucleotide biosynthesis</keyword>
<reference evidence="10 11" key="1">
    <citation type="submission" date="2014-05" db="EMBL/GenBank/DDBJ databases">
        <title>De novo Genome Sequence of Spirocheata sp.</title>
        <authorList>
            <person name="Shivani Y."/>
            <person name="Subhash Y."/>
            <person name="Tushar L."/>
            <person name="Sasikala C."/>
            <person name="Ramana C.V."/>
        </authorList>
    </citation>
    <scope>NUCLEOTIDE SEQUENCE [LARGE SCALE GENOMIC DNA]</scope>
    <source>
        <strain evidence="10 11">JC230</strain>
    </source>
</reference>
<dbReference type="Pfam" id="PF02223">
    <property type="entry name" value="Thymidylate_kin"/>
    <property type="match status" value="1"/>
</dbReference>
<keyword evidence="2 8" id="KW-0808">Transferase</keyword>
<evidence type="ECO:0000256" key="1">
    <source>
        <dbReference type="ARBA" id="ARBA00009776"/>
    </source>
</evidence>
<evidence type="ECO:0000313" key="11">
    <source>
        <dbReference type="Proteomes" id="UP000029692"/>
    </source>
</evidence>
<accession>A0A098R115</accession>
<dbReference type="GO" id="GO:0005737">
    <property type="term" value="C:cytoplasm"/>
    <property type="evidence" value="ECO:0007669"/>
    <property type="project" value="TreeGrafter"/>
</dbReference>
<dbReference type="PANTHER" id="PTHR10344">
    <property type="entry name" value="THYMIDYLATE KINASE"/>
    <property type="match status" value="1"/>
</dbReference>